<organism evidence="1 2">
    <name type="scientific">Lactiplantibacillus plantarum WJL</name>
    <dbReference type="NCBI Taxonomy" id="1350466"/>
    <lineage>
        <taxon>Bacteria</taxon>
        <taxon>Bacillati</taxon>
        <taxon>Bacillota</taxon>
        <taxon>Bacilli</taxon>
        <taxon>Lactobacillales</taxon>
        <taxon>Lactobacillaceae</taxon>
        <taxon>Lactiplantibacillus</taxon>
    </lineage>
</organism>
<sequence length="37" mass="4201">MKSLTLPVIQAIQDALNQRPRKILGYKSAMDILPDFD</sequence>
<dbReference type="Proteomes" id="UP000050511">
    <property type="component" value="Unassembled WGS sequence"/>
</dbReference>
<reference evidence="1 2" key="1">
    <citation type="submission" date="2015-10" db="EMBL/GenBank/DDBJ databases">
        <title>Resequencing of Lactobacillus plantarum WJL strain genome.</title>
        <authorList>
            <person name="Martino M.E."/>
        </authorList>
    </citation>
    <scope>NUCLEOTIDE SEQUENCE [LARGE SCALE GENOMIC DNA]</scope>
    <source>
        <strain evidence="1 2">WJL</strain>
    </source>
</reference>
<protein>
    <submittedName>
        <fullName evidence="1">Uncharacterized protein</fullName>
    </submittedName>
</protein>
<evidence type="ECO:0000313" key="2">
    <source>
        <dbReference type="Proteomes" id="UP000050511"/>
    </source>
</evidence>
<dbReference type="AlphaFoldDB" id="A0A837PF29"/>
<evidence type="ECO:0000313" key="1">
    <source>
        <dbReference type="EMBL" id="KPN44468.1"/>
    </source>
</evidence>
<comment type="caution">
    <text evidence="1">The sequence shown here is derived from an EMBL/GenBank/DDBJ whole genome shotgun (WGS) entry which is preliminary data.</text>
</comment>
<name>A0A837PF29_LACPN</name>
<gene>
    <name evidence="1" type="ORF">WJL_1547</name>
</gene>
<dbReference type="EMBL" id="LKLZ01000003">
    <property type="protein sequence ID" value="KPN44468.1"/>
    <property type="molecule type" value="Genomic_DNA"/>
</dbReference>
<proteinExistence type="predicted"/>
<accession>A0A837PF29</accession>